<keyword evidence="2" id="KW-0804">Transcription</keyword>
<dbReference type="InterPro" id="IPR013137">
    <property type="entry name" value="Znf_TFIIB"/>
</dbReference>
<dbReference type="SUPFAM" id="SSF57783">
    <property type="entry name" value="Zinc beta-ribbon"/>
    <property type="match status" value="1"/>
</dbReference>
<feature type="domain" description="TFIIB-type" evidence="4">
    <location>
        <begin position="1"/>
        <end position="31"/>
    </location>
</feature>
<sequence>MAICSDCGGKRVIVDPDSGDRVCGSCGRVLSTEKYRHEAFTSEGQPTSFLHSTGGDFGYRERKLHRARALVADLTARLGLSAARAAEAAALASDVTDGALGDGQWFPVLVAACSYLVARRHRLPLSLSEAAAAVGHDACDLGRMAARVARHLSLPPLPEFDAAGVLDRVVRTCPCFSGMEPDKLKELIGQGRFLHHCATKWFLTTGRQPLPMVAAVLAFVTEVNGVGVSVDEIAKEIYAGVTTSKLRLKELMETLVRVARSLLPWGKDVTVKNLVQNAPLLIRLMERKSKSALSEGLGFGFGGLSGPFQDGEAEDSKYFEIGGEDDGNANCNILEDINLSGECISSAYKNVLQRISYLKEIGEFDKVQVKKARKDQLDIGALQDSWEGRWDSEKKLTLGQMLERDVGYDALPPSFVTGVQARRFRKAKIEAAKNRIHKIMKPSSSVDADVKVEDCVLGEEVVGRKRKSRKKLQVDSLDWEDCIIELLLLHQVNEDDIEQGHYNRLLDLHVFCSSSTER</sequence>
<accession>A0A426XAN5</accession>
<dbReference type="GO" id="GO:0008270">
    <property type="term" value="F:zinc ion binding"/>
    <property type="evidence" value="ECO:0007669"/>
    <property type="project" value="UniProtKB-KW"/>
</dbReference>
<dbReference type="CDD" id="cd00043">
    <property type="entry name" value="CYCLIN_SF"/>
    <property type="match status" value="1"/>
</dbReference>
<dbReference type="InterPro" id="IPR053340">
    <property type="entry name" value="PTF2"/>
</dbReference>
<dbReference type="Gene3D" id="1.10.472.10">
    <property type="entry name" value="Cyclin-like"/>
    <property type="match status" value="1"/>
</dbReference>
<dbReference type="SUPFAM" id="SSF47954">
    <property type="entry name" value="Cyclin-like"/>
    <property type="match status" value="1"/>
</dbReference>
<comment type="caution">
    <text evidence="5">The sequence shown here is derived from an EMBL/GenBank/DDBJ whole genome shotgun (WGS) entry which is preliminary data.</text>
</comment>
<dbReference type="Pfam" id="PF08271">
    <property type="entry name" value="Zn_Ribbon_TF"/>
    <property type="match status" value="1"/>
</dbReference>
<gene>
    <name evidence="5" type="ORF">B296_00027183</name>
</gene>
<dbReference type="Proteomes" id="UP000287651">
    <property type="component" value="Unassembled WGS sequence"/>
</dbReference>
<dbReference type="InterPro" id="IPR036915">
    <property type="entry name" value="Cyclin-like_sf"/>
</dbReference>
<keyword evidence="3" id="KW-0479">Metal-binding</keyword>
<evidence type="ECO:0000313" key="6">
    <source>
        <dbReference type="Proteomes" id="UP000287651"/>
    </source>
</evidence>
<evidence type="ECO:0000313" key="5">
    <source>
        <dbReference type="EMBL" id="RRT36551.1"/>
    </source>
</evidence>
<keyword evidence="1" id="KW-0805">Transcription regulation</keyword>
<dbReference type="EMBL" id="AMZH03023445">
    <property type="protein sequence ID" value="RRT36551.1"/>
    <property type="molecule type" value="Genomic_DNA"/>
</dbReference>
<dbReference type="Gene3D" id="2.20.25.10">
    <property type="match status" value="1"/>
</dbReference>
<evidence type="ECO:0000256" key="1">
    <source>
        <dbReference type="ARBA" id="ARBA00023015"/>
    </source>
</evidence>
<organism evidence="5 6">
    <name type="scientific">Ensete ventricosum</name>
    <name type="common">Abyssinian banana</name>
    <name type="synonym">Musa ensete</name>
    <dbReference type="NCBI Taxonomy" id="4639"/>
    <lineage>
        <taxon>Eukaryota</taxon>
        <taxon>Viridiplantae</taxon>
        <taxon>Streptophyta</taxon>
        <taxon>Embryophyta</taxon>
        <taxon>Tracheophyta</taxon>
        <taxon>Spermatophyta</taxon>
        <taxon>Magnoliopsida</taxon>
        <taxon>Liliopsida</taxon>
        <taxon>Zingiberales</taxon>
        <taxon>Musaceae</taxon>
        <taxon>Ensete</taxon>
    </lineage>
</organism>
<reference evidence="5 6" key="1">
    <citation type="journal article" date="2014" name="Agronomy (Basel)">
        <title>A Draft Genome Sequence for Ensete ventricosum, the Drought-Tolerant Tree Against Hunger.</title>
        <authorList>
            <person name="Harrison J."/>
            <person name="Moore K.A."/>
            <person name="Paszkiewicz K."/>
            <person name="Jones T."/>
            <person name="Grant M."/>
            <person name="Ambacheew D."/>
            <person name="Muzemil S."/>
            <person name="Studholme D.J."/>
        </authorList>
    </citation>
    <scope>NUCLEOTIDE SEQUENCE [LARGE SCALE GENOMIC DNA]</scope>
</reference>
<dbReference type="PROSITE" id="PS51134">
    <property type="entry name" value="ZF_TFIIB"/>
    <property type="match status" value="1"/>
</dbReference>
<dbReference type="AlphaFoldDB" id="A0A426XAN5"/>
<evidence type="ECO:0000256" key="2">
    <source>
        <dbReference type="ARBA" id="ARBA00023163"/>
    </source>
</evidence>
<dbReference type="PANTHER" id="PTHR48428">
    <property type="entry name" value="PLANT-SPECIFIC TFIIB-RELATED PROTEIN PTF2"/>
    <property type="match status" value="1"/>
</dbReference>
<keyword evidence="3" id="KW-0862">Zinc</keyword>
<evidence type="ECO:0000259" key="4">
    <source>
        <dbReference type="PROSITE" id="PS51134"/>
    </source>
</evidence>
<proteinExistence type="predicted"/>
<protein>
    <recommendedName>
        <fullName evidence="4">TFIIB-type domain-containing protein</fullName>
    </recommendedName>
</protein>
<dbReference type="PANTHER" id="PTHR48428:SF1">
    <property type="entry name" value="PLANT-SPECIFIC TFIIB-RELATED PROTEIN PTF2"/>
    <property type="match status" value="1"/>
</dbReference>
<evidence type="ECO:0000256" key="3">
    <source>
        <dbReference type="PROSITE-ProRule" id="PRU00469"/>
    </source>
</evidence>
<name>A0A426XAN5_ENSVE</name>
<keyword evidence="3" id="KW-0863">Zinc-finger</keyword>